<reference evidence="3" key="1">
    <citation type="journal article" date="2015" name="Nature">
        <title>Complex archaea that bridge the gap between prokaryotes and eukaryotes.</title>
        <authorList>
            <person name="Spang A."/>
            <person name="Saw J.H."/>
            <person name="Jorgensen S.L."/>
            <person name="Zaremba-Niedzwiedzka K."/>
            <person name="Martijn J."/>
            <person name="Lind A.E."/>
            <person name="van Eijk R."/>
            <person name="Schleper C."/>
            <person name="Guy L."/>
            <person name="Ettema T.J."/>
        </authorList>
    </citation>
    <scope>NUCLEOTIDE SEQUENCE</scope>
</reference>
<protein>
    <recommendedName>
        <fullName evidence="2">NAD-dependent epimerase/dehydratase domain-containing protein</fullName>
    </recommendedName>
</protein>
<dbReference type="Pfam" id="PF01370">
    <property type="entry name" value="Epimerase"/>
    <property type="match status" value="1"/>
</dbReference>
<dbReference type="InterPro" id="IPR001509">
    <property type="entry name" value="Epimerase_deHydtase"/>
</dbReference>
<dbReference type="Gene3D" id="3.40.50.720">
    <property type="entry name" value="NAD(P)-binding Rossmann-like Domain"/>
    <property type="match status" value="1"/>
</dbReference>
<dbReference type="SUPFAM" id="SSF51735">
    <property type="entry name" value="NAD(P)-binding Rossmann-fold domains"/>
    <property type="match status" value="1"/>
</dbReference>
<dbReference type="EMBL" id="LAZR01000614">
    <property type="protein sequence ID" value="KKN62758.1"/>
    <property type="molecule type" value="Genomic_DNA"/>
</dbReference>
<evidence type="ECO:0000313" key="3">
    <source>
        <dbReference type="EMBL" id="KKN62758.1"/>
    </source>
</evidence>
<dbReference type="InterPro" id="IPR036291">
    <property type="entry name" value="NAD(P)-bd_dom_sf"/>
</dbReference>
<proteinExistence type="inferred from homology"/>
<evidence type="ECO:0000256" key="1">
    <source>
        <dbReference type="ARBA" id="ARBA00007637"/>
    </source>
</evidence>
<sequence>MLSIFTNQRILVTGAYGFVGSHLMYALNHATENLFAIVHNADFVRQVYAPTNDWPLQVRTIQADIRNYEQIERAITIAEPDYIFHLAAITQVTEAAQVPRQTWDTNVMGTVNLLEATKRIAPNAKIIIASSDKAYGKQDRSEMAHGGLRETLIPNPGHPYDTSKAAADLAAQSYANHYKLSITIARMANIFGPGDLNFKRLIPETIRDILHDRSPQIRSDGMPVREYINVEAAIHAYLLLANSLHEQLPNIDTAEIYNFGGLWWTVGDLVKQLLSLMKREDLQLQILNTAKGESSRIIIRDDKAKKDLGWIRPDNSGLFTKNLLNTIAWYESYFRSK</sequence>
<dbReference type="Gene3D" id="3.90.25.10">
    <property type="entry name" value="UDP-galactose 4-epimerase, domain 1"/>
    <property type="match status" value="1"/>
</dbReference>
<dbReference type="PANTHER" id="PTHR43000">
    <property type="entry name" value="DTDP-D-GLUCOSE 4,6-DEHYDRATASE-RELATED"/>
    <property type="match status" value="1"/>
</dbReference>
<evidence type="ECO:0000259" key="2">
    <source>
        <dbReference type="Pfam" id="PF01370"/>
    </source>
</evidence>
<comment type="similarity">
    <text evidence="1">Belongs to the NAD(P)-dependent epimerase/dehydratase family.</text>
</comment>
<accession>A0A0F9VA96</accession>
<gene>
    <name evidence="3" type="ORF">LCGC14_0508770</name>
</gene>
<comment type="caution">
    <text evidence="3">The sequence shown here is derived from an EMBL/GenBank/DDBJ whole genome shotgun (WGS) entry which is preliminary data.</text>
</comment>
<feature type="domain" description="NAD-dependent epimerase/dehydratase" evidence="2">
    <location>
        <begin position="10"/>
        <end position="247"/>
    </location>
</feature>
<name>A0A0F9VA96_9ZZZZ</name>
<organism evidence="3">
    <name type="scientific">marine sediment metagenome</name>
    <dbReference type="NCBI Taxonomy" id="412755"/>
    <lineage>
        <taxon>unclassified sequences</taxon>
        <taxon>metagenomes</taxon>
        <taxon>ecological metagenomes</taxon>
    </lineage>
</organism>
<dbReference type="AlphaFoldDB" id="A0A0F9VA96"/>